<dbReference type="Pfam" id="PF00440">
    <property type="entry name" value="TetR_N"/>
    <property type="match status" value="1"/>
</dbReference>
<dbReference type="InterPro" id="IPR009057">
    <property type="entry name" value="Homeodomain-like_sf"/>
</dbReference>
<evidence type="ECO:0000259" key="4">
    <source>
        <dbReference type="PROSITE" id="PS50977"/>
    </source>
</evidence>
<evidence type="ECO:0000256" key="2">
    <source>
        <dbReference type="ARBA" id="ARBA00023125"/>
    </source>
</evidence>
<evidence type="ECO:0000256" key="3">
    <source>
        <dbReference type="PROSITE-ProRule" id="PRU00335"/>
    </source>
</evidence>
<comment type="caution">
    <text evidence="5">The sequence shown here is derived from an EMBL/GenBank/DDBJ whole genome shotgun (WGS) entry which is preliminary data.</text>
</comment>
<protein>
    <submittedName>
        <fullName evidence="5">AcrR family transcriptional regulator</fullName>
    </submittedName>
</protein>
<evidence type="ECO:0000256" key="1">
    <source>
        <dbReference type="ARBA" id="ARBA00022491"/>
    </source>
</evidence>
<evidence type="ECO:0000313" key="5">
    <source>
        <dbReference type="EMBL" id="MBM7619752.1"/>
    </source>
</evidence>
<dbReference type="PANTHER" id="PTHR43479:SF11">
    <property type="entry name" value="ACREF_ENVCD OPERON REPRESSOR-RELATED"/>
    <property type="match status" value="1"/>
</dbReference>
<sequence length="278" mass="32650">MMKKQLIMEKALELFAEQGFEATSVQQITERCGISKGAFYLSFKSKDELILGLIDHFMIEILTDVDRIVRNVDEAELLYKYYYTMLQSFYKHSDFAKVLMKEPAHYLNEEVIMKTRSYDSRFDESLLVMVERLYGEEILHTKYDLIYCIKGFVRIYSELFLFGNLELDVDLLTRSLVEKTNLLAKHSTIPFISGELMEMFRLPVVQNEMTKEQLLDLMEQKIAEVEEPIARESLMLLKENLINPTLGAAIVKGLKENIRKDSRCKWVAYLLENYDEKR</sequence>
<feature type="domain" description="HTH tetR-type" evidence="4">
    <location>
        <begin position="1"/>
        <end position="61"/>
    </location>
</feature>
<dbReference type="PRINTS" id="PR00455">
    <property type="entry name" value="HTHTETR"/>
</dbReference>
<name>A0ABS2NYI4_9BACI</name>
<dbReference type="InterPro" id="IPR001647">
    <property type="entry name" value="HTH_TetR"/>
</dbReference>
<dbReference type="PANTHER" id="PTHR43479">
    <property type="entry name" value="ACREF/ENVCD OPERON REPRESSOR-RELATED"/>
    <property type="match status" value="1"/>
</dbReference>
<dbReference type="PROSITE" id="PS50977">
    <property type="entry name" value="HTH_TETR_2"/>
    <property type="match status" value="1"/>
</dbReference>
<dbReference type="InterPro" id="IPR050624">
    <property type="entry name" value="HTH-type_Tx_Regulator"/>
</dbReference>
<dbReference type="Gene3D" id="1.10.10.60">
    <property type="entry name" value="Homeodomain-like"/>
    <property type="match status" value="1"/>
</dbReference>
<keyword evidence="6" id="KW-1185">Reference proteome</keyword>
<dbReference type="RefSeq" id="WP_204414984.1">
    <property type="nucleotide sequence ID" value="NZ_JAFBED010000003.1"/>
</dbReference>
<dbReference type="SUPFAM" id="SSF46689">
    <property type="entry name" value="Homeodomain-like"/>
    <property type="match status" value="1"/>
</dbReference>
<reference evidence="5 6" key="1">
    <citation type="submission" date="2021-01" db="EMBL/GenBank/DDBJ databases">
        <title>Genomic Encyclopedia of Type Strains, Phase IV (KMG-IV): sequencing the most valuable type-strain genomes for metagenomic binning, comparative biology and taxonomic classification.</title>
        <authorList>
            <person name="Goeker M."/>
        </authorList>
    </citation>
    <scope>NUCLEOTIDE SEQUENCE [LARGE SCALE GENOMIC DNA]</scope>
    <source>
        <strain evidence="5 6">DSM 25879</strain>
    </source>
</reference>
<accession>A0ABS2NYI4</accession>
<dbReference type="Proteomes" id="UP000737402">
    <property type="component" value="Unassembled WGS sequence"/>
</dbReference>
<feature type="DNA-binding region" description="H-T-H motif" evidence="3">
    <location>
        <begin position="24"/>
        <end position="43"/>
    </location>
</feature>
<keyword evidence="1" id="KW-0678">Repressor</keyword>
<gene>
    <name evidence="5" type="ORF">JOC95_001604</name>
</gene>
<proteinExistence type="predicted"/>
<keyword evidence="2 3" id="KW-0238">DNA-binding</keyword>
<dbReference type="EMBL" id="JAFBED010000003">
    <property type="protein sequence ID" value="MBM7619752.1"/>
    <property type="molecule type" value="Genomic_DNA"/>
</dbReference>
<organism evidence="5 6">
    <name type="scientific">Sutcliffiella tianshenii</name>
    <dbReference type="NCBI Taxonomy" id="1463404"/>
    <lineage>
        <taxon>Bacteria</taxon>
        <taxon>Bacillati</taxon>
        <taxon>Bacillota</taxon>
        <taxon>Bacilli</taxon>
        <taxon>Bacillales</taxon>
        <taxon>Bacillaceae</taxon>
        <taxon>Sutcliffiella</taxon>
    </lineage>
</organism>
<dbReference type="Gene3D" id="1.10.357.10">
    <property type="entry name" value="Tetracycline Repressor, domain 2"/>
    <property type="match status" value="1"/>
</dbReference>
<evidence type="ECO:0000313" key="6">
    <source>
        <dbReference type="Proteomes" id="UP000737402"/>
    </source>
</evidence>